<dbReference type="EMBL" id="BAAFJT010000002">
    <property type="protein sequence ID" value="GAB0182457.1"/>
    <property type="molecule type" value="Genomic_DNA"/>
</dbReference>
<dbReference type="AlphaFoldDB" id="A0ABC9WCM5"/>
<evidence type="ECO:0000313" key="2">
    <source>
        <dbReference type="Proteomes" id="UP001623348"/>
    </source>
</evidence>
<accession>A0ABC9WCM5</accession>
<comment type="caution">
    <text evidence="1">The sequence shown here is derived from an EMBL/GenBank/DDBJ whole genome shotgun (WGS) entry which is preliminary data.</text>
</comment>
<dbReference type="Proteomes" id="UP001623348">
    <property type="component" value="Unassembled WGS sequence"/>
</dbReference>
<name>A0ABC9WCM5_GRUJA</name>
<gene>
    <name evidence="1" type="ORF">GRJ2_000711000</name>
</gene>
<proteinExistence type="predicted"/>
<organism evidence="1 2">
    <name type="scientific">Grus japonensis</name>
    <name type="common">Japanese crane</name>
    <name type="synonym">Red-crowned crane</name>
    <dbReference type="NCBI Taxonomy" id="30415"/>
    <lineage>
        <taxon>Eukaryota</taxon>
        <taxon>Metazoa</taxon>
        <taxon>Chordata</taxon>
        <taxon>Craniata</taxon>
        <taxon>Vertebrata</taxon>
        <taxon>Euteleostomi</taxon>
        <taxon>Archelosauria</taxon>
        <taxon>Archosauria</taxon>
        <taxon>Dinosauria</taxon>
        <taxon>Saurischia</taxon>
        <taxon>Theropoda</taxon>
        <taxon>Coelurosauria</taxon>
        <taxon>Aves</taxon>
        <taxon>Neognathae</taxon>
        <taxon>Neoaves</taxon>
        <taxon>Gruiformes</taxon>
        <taxon>Gruidae</taxon>
        <taxon>Grus</taxon>
    </lineage>
</organism>
<reference evidence="1 2" key="1">
    <citation type="submission" date="2024-06" db="EMBL/GenBank/DDBJ databases">
        <title>The draft genome of Grus japonensis, version 3.</title>
        <authorList>
            <person name="Nabeshima K."/>
            <person name="Suzuki S."/>
            <person name="Onuma M."/>
        </authorList>
    </citation>
    <scope>NUCLEOTIDE SEQUENCE [LARGE SCALE GENOMIC DNA]</scope>
    <source>
        <strain evidence="1 2">451A</strain>
    </source>
</reference>
<sequence length="154" mass="17754">MKINNGKHRVLHLEKNNPSYQYRLGVDLLGSSSAQKDLGVLADNKLSVSQQCILVAKKANGILGCIKKNMASRSREVILPLYSALARPHLEYCVQFWGPQYKKDRELLERVQWRVAKMMRGLEHLLYEKRLRELGLVSLEKRRLRGDPSMLINI</sequence>
<keyword evidence="2" id="KW-1185">Reference proteome</keyword>
<evidence type="ECO:0000313" key="1">
    <source>
        <dbReference type="EMBL" id="GAB0182457.1"/>
    </source>
</evidence>
<protein>
    <submittedName>
        <fullName evidence="1">Mitochondrial enolase superfamily member 1</fullName>
    </submittedName>
</protein>
<dbReference type="PRINTS" id="PR01345">
    <property type="entry name" value="CERVTRCPTASE"/>
</dbReference>
<dbReference type="PANTHER" id="PTHR33332">
    <property type="entry name" value="REVERSE TRANSCRIPTASE DOMAIN-CONTAINING PROTEIN"/>
    <property type="match status" value="1"/>
</dbReference>